<dbReference type="AlphaFoldDB" id="A0A0F8ZP05"/>
<comment type="caution">
    <text evidence="1">The sequence shown here is derived from an EMBL/GenBank/DDBJ whole genome shotgun (WGS) entry which is preliminary data.</text>
</comment>
<sequence>MKIYLIGSLRNDKVPALGNDLRDIGHGVFDDWFAAGPEADDCWKNYEQNRGHTYMEALDGLAASHVYDFDRKHLFESDVGILVLPAGRSGHLELGIFVGRGKKAYILLDDESDRWDVMYRFAKVCKTKEELFMELGEG</sequence>
<dbReference type="EMBL" id="LAZR01059286">
    <property type="protein sequence ID" value="KKK68114.1"/>
    <property type="molecule type" value="Genomic_DNA"/>
</dbReference>
<gene>
    <name evidence="1" type="ORF">LCGC14_2947310</name>
</gene>
<reference evidence="1" key="1">
    <citation type="journal article" date="2015" name="Nature">
        <title>Complex archaea that bridge the gap between prokaryotes and eukaryotes.</title>
        <authorList>
            <person name="Spang A."/>
            <person name="Saw J.H."/>
            <person name="Jorgensen S.L."/>
            <person name="Zaremba-Niedzwiedzka K."/>
            <person name="Martijn J."/>
            <person name="Lind A.E."/>
            <person name="van Eijk R."/>
            <person name="Schleper C."/>
            <person name="Guy L."/>
            <person name="Ettema T.J."/>
        </authorList>
    </citation>
    <scope>NUCLEOTIDE SEQUENCE</scope>
</reference>
<evidence type="ECO:0008006" key="2">
    <source>
        <dbReference type="Google" id="ProtNLM"/>
    </source>
</evidence>
<name>A0A0F8ZP05_9ZZZZ</name>
<organism evidence="1">
    <name type="scientific">marine sediment metagenome</name>
    <dbReference type="NCBI Taxonomy" id="412755"/>
    <lineage>
        <taxon>unclassified sequences</taxon>
        <taxon>metagenomes</taxon>
        <taxon>ecological metagenomes</taxon>
    </lineage>
</organism>
<evidence type="ECO:0000313" key="1">
    <source>
        <dbReference type="EMBL" id="KKK68114.1"/>
    </source>
</evidence>
<protein>
    <recommendedName>
        <fullName evidence="2">Nucleoside 2-deoxyribosyltransferase</fullName>
    </recommendedName>
</protein>
<accession>A0A0F8ZP05</accession>
<proteinExistence type="predicted"/>